<name>A0A4R7K2K2_9FLAO</name>
<protein>
    <submittedName>
        <fullName evidence="5">Putative secreted protein (Por secretion system target)</fullName>
    </submittedName>
</protein>
<dbReference type="NCBIfam" id="TIGR04183">
    <property type="entry name" value="Por_Secre_tail"/>
    <property type="match status" value="1"/>
</dbReference>
<dbReference type="Pfam" id="PF07995">
    <property type="entry name" value="GSDH"/>
    <property type="match status" value="1"/>
</dbReference>
<dbReference type="Proteomes" id="UP000294749">
    <property type="component" value="Unassembled WGS sequence"/>
</dbReference>
<dbReference type="Pfam" id="PF17164">
    <property type="entry name" value="DUF5122"/>
    <property type="match status" value="1"/>
</dbReference>
<sequence>MSPKQNIIVLIIFLIILSIHPSRGQVSYENAFPNLDFNFPVEIQNSNDGSNRLFVVEQPGRIKVFPNKSNATVGELTTFLDISSIVSYSAGQEIGLLGLALHPNYSTNGYIFVYYIDQPSNYRINIARYTVNSTNPNLIDANSRTIIAQFTKNQSDSNHNGGKIAFGPDGYLYISIGDGGGGGDPQRNGQNLNTVFGSLLRIDIDLDGNNPVETNAELPNGNYEIPSDNPRVGQSGLDELYAWGIRNTWKFSFDPTGNLWGSDVGQNSYEEINIITKGGNYGWNRFEANTEPSYGNETSLATSPDSKPIFFYDHNASDLSITGGYTYRGSLTSNSLKNKYIYGDYVSGRVWALAYNAANGSTTNELLFKTNGEFISSFGEDEAGELYFSDYGANAKLFKLTETITGPVTTPVNGIGEWKPLSSGTDGIVQSIISSTNGTSFIAGSFNSAGGISASDLATLSDTEVWASLGSGVEGSVLAIALAPDGTLYIAGDFTIVNGIEANNIAKWNGTTWSALSSGTNGPIATMAFNENGTLFVGGVFTTAGGLDANNIAKWENESWSLLTDATTNISGTNNEVRSIHIDDNNRVYIGGNFDTAGGIAATRIALWNGSNWSALGSGTSGFVQAMDSAGDYLYVGGNFAIAGDKTVNRIARYHKNNNTWEALGTGVSGNVNAITSSGIYIYVGGTFDTATDNGTVDKLVNNIARWSTENGWQALGTATNVGVNTRVNALQFIKNDTELLVGGNFSSAGNTNANNIAKWGAVFCTNESVIPEYLIDGTWDSGSNNLTITEGDAITLSILPNDIAFTITLPGGSVVNNDYVIESANTSQSGTYIFTTSEGCTTDFILTIAAASNKSDDDGDGVLNINDICPNTPNGELVDENGCIVTSYPANQFKITSTGTSCVGRDNGSLFIESLTDEEFNATITGEGENRTIAFTETLTIAELAKGEYNLCISSTSSTNYQNCSKIIINEPLPLSVLLDFDSLTNSVNLKLSGGDEYTVKVNGKSFQTRKEQISIPLLDEISTISVITDQLCQGKFEETIYLGTTPIIYPNPVGNSLSIDLKTLTVDKIEIAIFTEAGVLVHSGNYNVEQSIIEINTSLLSSGIYFLRLKNDNFNKSFKLLKQ</sequence>
<keyword evidence="1" id="KW-0732">Signal</keyword>
<comment type="caution">
    <text evidence="5">The sequence shown here is derived from an EMBL/GenBank/DDBJ whole genome shotgun (WGS) entry which is preliminary data.</text>
</comment>
<dbReference type="SUPFAM" id="SSF50952">
    <property type="entry name" value="Soluble quinoprotein glucose dehydrogenase"/>
    <property type="match status" value="1"/>
</dbReference>
<feature type="domain" description="Glucose/Sorbosone dehydrogenase" evidence="2">
    <location>
        <begin position="39"/>
        <end position="398"/>
    </location>
</feature>
<dbReference type="SUPFAM" id="SSF103647">
    <property type="entry name" value="TSP type-3 repeat"/>
    <property type="match status" value="1"/>
</dbReference>
<dbReference type="InterPro" id="IPR011042">
    <property type="entry name" value="6-blade_b-propeller_TolB-like"/>
</dbReference>
<dbReference type="InterPro" id="IPR013431">
    <property type="entry name" value="Delta_60_rpt"/>
</dbReference>
<accession>A0A4R7K2K2</accession>
<dbReference type="InterPro" id="IPR028974">
    <property type="entry name" value="TSP_type-3_rpt"/>
</dbReference>
<dbReference type="InterPro" id="IPR011043">
    <property type="entry name" value="Gal_Oxase/kelch_b-propeller"/>
</dbReference>
<dbReference type="Gene3D" id="2.120.10.30">
    <property type="entry name" value="TolB, C-terminal domain"/>
    <property type="match status" value="1"/>
</dbReference>
<feature type="domain" description="Rax2-like C-terminal" evidence="3">
    <location>
        <begin position="568"/>
        <end position="677"/>
    </location>
</feature>
<dbReference type="RefSeq" id="WP_133687154.1">
    <property type="nucleotide sequence ID" value="NZ_SOAY01000011.1"/>
</dbReference>
<evidence type="ECO:0000313" key="6">
    <source>
        <dbReference type="Proteomes" id="UP000294749"/>
    </source>
</evidence>
<dbReference type="Pfam" id="PF18962">
    <property type="entry name" value="Por_Secre_tail"/>
    <property type="match status" value="1"/>
</dbReference>
<dbReference type="InterPro" id="IPR026444">
    <property type="entry name" value="Secre_tail"/>
</dbReference>
<evidence type="ECO:0000313" key="5">
    <source>
        <dbReference type="EMBL" id="TDT44736.1"/>
    </source>
</evidence>
<gene>
    <name evidence="5" type="ORF">CLV90_1812</name>
</gene>
<dbReference type="PANTHER" id="PTHR19328:SF75">
    <property type="entry name" value="ALDOSE SUGAR DEHYDROGENASE YLII"/>
    <property type="match status" value="1"/>
</dbReference>
<organism evidence="5 6">
    <name type="scientific">Maribacter spongiicola</name>
    <dbReference type="NCBI Taxonomy" id="1206753"/>
    <lineage>
        <taxon>Bacteria</taxon>
        <taxon>Pseudomonadati</taxon>
        <taxon>Bacteroidota</taxon>
        <taxon>Flavobacteriia</taxon>
        <taxon>Flavobacteriales</taxon>
        <taxon>Flavobacteriaceae</taxon>
        <taxon>Maribacter</taxon>
    </lineage>
</organism>
<dbReference type="OrthoDB" id="9761875at2"/>
<keyword evidence="6" id="KW-1185">Reference proteome</keyword>
<evidence type="ECO:0000259" key="3">
    <source>
        <dbReference type="Pfam" id="PF12768"/>
    </source>
</evidence>
<dbReference type="SUPFAM" id="SSF50965">
    <property type="entry name" value="Galactose oxidase, central domain"/>
    <property type="match status" value="1"/>
</dbReference>
<evidence type="ECO:0000259" key="2">
    <source>
        <dbReference type="Pfam" id="PF07995"/>
    </source>
</evidence>
<dbReference type="InterPro" id="IPR024982">
    <property type="entry name" value="Rax2-like_C"/>
</dbReference>
<dbReference type="InterPro" id="IPR012938">
    <property type="entry name" value="Glc/Sorbosone_DH"/>
</dbReference>
<dbReference type="GO" id="GO:0005509">
    <property type="term" value="F:calcium ion binding"/>
    <property type="evidence" value="ECO:0007669"/>
    <property type="project" value="InterPro"/>
</dbReference>
<proteinExistence type="predicted"/>
<evidence type="ECO:0000259" key="4">
    <source>
        <dbReference type="Pfam" id="PF18962"/>
    </source>
</evidence>
<feature type="domain" description="Secretion system C-terminal sorting" evidence="4">
    <location>
        <begin position="1050"/>
        <end position="1119"/>
    </location>
</feature>
<dbReference type="EMBL" id="SOAY01000011">
    <property type="protein sequence ID" value="TDT44736.1"/>
    <property type="molecule type" value="Genomic_DNA"/>
</dbReference>
<dbReference type="PANTHER" id="PTHR19328">
    <property type="entry name" value="HEDGEHOG-INTERACTING PROTEIN"/>
    <property type="match status" value="1"/>
</dbReference>
<evidence type="ECO:0000256" key="1">
    <source>
        <dbReference type="ARBA" id="ARBA00022729"/>
    </source>
</evidence>
<dbReference type="Pfam" id="PF12768">
    <property type="entry name" value="Rax2"/>
    <property type="match status" value="1"/>
</dbReference>
<dbReference type="AlphaFoldDB" id="A0A4R7K2K2"/>
<dbReference type="InterPro" id="IPR011041">
    <property type="entry name" value="Quinoprot_gluc/sorb_DH_b-prop"/>
</dbReference>
<reference evidence="5 6" key="1">
    <citation type="submission" date="2019-03" db="EMBL/GenBank/DDBJ databases">
        <title>Genomic Encyclopedia of Archaeal and Bacterial Type Strains, Phase II (KMG-II): from individual species to whole genera.</title>
        <authorList>
            <person name="Goeker M."/>
        </authorList>
    </citation>
    <scope>NUCLEOTIDE SEQUENCE [LARGE SCALE GENOMIC DNA]</scope>
    <source>
        <strain evidence="5 6">DSM 25233</strain>
    </source>
</reference>